<dbReference type="FunFam" id="3.40.50.1110:FF:000002">
    <property type="entry name" value="isoamyl acetate-hydrolyzing esterase 1 homolog"/>
    <property type="match status" value="1"/>
</dbReference>
<evidence type="ECO:0000256" key="2">
    <source>
        <dbReference type="ARBA" id="ARBA00022801"/>
    </source>
</evidence>
<organism evidence="3 4">
    <name type="scientific">Rhynchospora breviuscula</name>
    <dbReference type="NCBI Taxonomy" id="2022672"/>
    <lineage>
        <taxon>Eukaryota</taxon>
        <taxon>Viridiplantae</taxon>
        <taxon>Streptophyta</taxon>
        <taxon>Embryophyta</taxon>
        <taxon>Tracheophyta</taxon>
        <taxon>Spermatophyta</taxon>
        <taxon>Magnoliopsida</taxon>
        <taxon>Liliopsida</taxon>
        <taxon>Poales</taxon>
        <taxon>Cyperaceae</taxon>
        <taxon>Cyperoideae</taxon>
        <taxon>Rhynchosporeae</taxon>
        <taxon>Rhynchospora</taxon>
    </lineage>
</organism>
<evidence type="ECO:0008006" key="5">
    <source>
        <dbReference type="Google" id="ProtNLM"/>
    </source>
</evidence>
<dbReference type="PANTHER" id="PTHR14209">
    <property type="entry name" value="ISOAMYL ACETATE-HYDROLYZING ESTERASE 1"/>
    <property type="match status" value="1"/>
</dbReference>
<dbReference type="CDD" id="cd01838">
    <property type="entry name" value="Isoamyl_acetate_hydrolase_like"/>
    <property type="match status" value="1"/>
</dbReference>
<dbReference type="Proteomes" id="UP001151287">
    <property type="component" value="Unassembled WGS sequence"/>
</dbReference>
<protein>
    <recommendedName>
        <fullName evidence="5">SGNH hydrolase-type esterase domain-containing protein</fullName>
    </recommendedName>
</protein>
<dbReference type="Pfam" id="PF00657">
    <property type="entry name" value="Lipase_GDSL"/>
    <property type="match status" value="1"/>
</dbReference>
<dbReference type="AlphaFoldDB" id="A0A9Q0C0M5"/>
<dbReference type="GO" id="GO:0016788">
    <property type="term" value="F:hydrolase activity, acting on ester bonds"/>
    <property type="evidence" value="ECO:0007669"/>
    <property type="project" value="InterPro"/>
</dbReference>
<sequence>MRPKLVLFGDSITEESFGEGGWGASLVHLFARKADVILRGYSGYNTRWALKILDKTMNGIGGDSDAPVAVTVFFGANDASLPDQKSGFQHVPLDEYKENLRSIHAYFKKKWPSTTVIFIAPPPIDEEGRIKDLCGDDPSGQAERTNEAAGEFAKGCITVAKELNLPVIDTWSKMQEIPDWRKSTLRDGLHFTPLGNKVLFDEVVKTLKDVGLSEEKLVTDQPYYYEVDFKDPSKTFGN</sequence>
<dbReference type="Gene3D" id="3.40.50.1110">
    <property type="entry name" value="SGNH hydrolase"/>
    <property type="match status" value="1"/>
</dbReference>
<gene>
    <name evidence="3" type="ORF">LUZ63_016670</name>
</gene>
<dbReference type="InterPro" id="IPR045136">
    <property type="entry name" value="Iah1-like"/>
</dbReference>
<dbReference type="OrthoDB" id="671439at2759"/>
<comment type="similarity">
    <text evidence="1">Belongs to the 'GDSL' lipolytic enzyme family.</text>
</comment>
<comment type="caution">
    <text evidence="3">The sequence shown here is derived from an EMBL/GenBank/DDBJ whole genome shotgun (WGS) entry which is preliminary data.</text>
</comment>
<dbReference type="InterPro" id="IPR036514">
    <property type="entry name" value="SGNH_hydro_sf"/>
</dbReference>
<keyword evidence="2" id="KW-0378">Hydrolase</keyword>
<proteinExistence type="inferred from homology"/>
<evidence type="ECO:0000313" key="4">
    <source>
        <dbReference type="Proteomes" id="UP001151287"/>
    </source>
</evidence>
<keyword evidence="4" id="KW-1185">Reference proteome</keyword>
<dbReference type="PANTHER" id="PTHR14209:SF19">
    <property type="entry name" value="ISOAMYL ACETATE-HYDROLYZING ESTERASE 1 HOMOLOG"/>
    <property type="match status" value="1"/>
</dbReference>
<dbReference type="SUPFAM" id="SSF52266">
    <property type="entry name" value="SGNH hydrolase"/>
    <property type="match status" value="1"/>
</dbReference>
<name>A0A9Q0C0M5_9POAL</name>
<dbReference type="EMBL" id="JAMQYH010000005">
    <property type="protein sequence ID" value="KAJ1685280.1"/>
    <property type="molecule type" value="Genomic_DNA"/>
</dbReference>
<dbReference type="InterPro" id="IPR001087">
    <property type="entry name" value="GDSL"/>
</dbReference>
<evidence type="ECO:0000313" key="3">
    <source>
        <dbReference type="EMBL" id="KAJ1685280.1"/>
    </source>
</evidence>
<accession>A0A9Q0C0M5</accession>
<evidence type="ECO:0000256" key="1">
    <source>
        <dbReference type="ARBA" id="ARBA00008668"/>
    </source>
</evidence>
<reference evidence="3" key="1">
    <citation type="journal article" date="2022" name="Cell">
        <title>Repeat-based holocentromeres influence genome architecture and karyotype evolution.</title>
        <authorList>
            <person name="Hofstatter P.G."/>
            <person name="Thangavel G."/>
            <person name="Lux T."/>
            <person name="Neumann P."/>
            <person name="Vondrak T."/>
            <person name="Novak P."/>
            <person name="Zhang M."/>
            <person name="Costa L."/>
            <person name="Castellani M."/>
            <person name="Scott A."/>
            <person name="Toegelov H."/>
            <person name="Fuchs J."/>
            <person name="Mata-Sucre Y."/>
            <person name="Dias Y."/>
            <person name="Vanzela A.L.L."/>
            <person name="Huettel B."/>
            <person name="Almeida C.C.S."/>
            <person name="Simkova H."/>
            <person name="Souza G."/>
            <person name="Pedrosa-Harand A."/>
            <person name="Macas J."/>
            <person name="Mayer K.F.X."/>
            <person name="Houben A."/>
            <person name="Marques A."/>
        </authorList>
    </citation>
    <scope>NUCLEOTIDE SEQUENCE</scope>
    <source>
        <strain evidence="3">RhyBre1mFocal</strain>
    </source>
</reference>